<accession>A0A7J6MC93</accession>
<evidence type="ECO:0000256" key="6">
    <source>
        <dbReference type="ARBA" id="ARBA00022840"/>
    </source>
</evidence>
<organism evidence="15 16">
    <name type="scientific">Perkinsus olseni</name>
    <name type="common">Perkinsus atlanticus</name>
    <dbReference type="NCBI Taxonomy" id="32597"/>
    <lineage>
        <taxon>Eukaryota</taxon>
        <taxon>Sar</taxon>
        <taxon>Alveolata</taxon>
        <taxon>Perkinsozoa</taxon>
        <taxon>Perkinsea</taxon>
        <taxon>Perkinsida</taxon>
        <taxon>Perkinsidae</taxon>
        <taxon>Perkinsus</taxon>
    </lineage>
</organism>
<evidence type="ECO:0000313" key="16">
    <source>
        <dbReference type="Proteomes" id="UP000572268"/>
    </source>
</evidence>
<dbReference type="GO" id="GO:0005634">
    <property type="term" value="C:nucleus"/>
    <property type="evidence" value="ECO:0007669"/>
    <property type="project" value="TreeGrafter"/>
</dbReference>
<protein>
    <recommendedName>
        <fullName evidence="8">Cyclin-dependent kinase 2 homolog</fullName>
    </recommendedName>
    <alternativeName>
        <fullName evidence="9">Cell division control protein 2 homolog</fullName>
    </alternativeName>
    <alternativeName>
        <fullName evidence="10">cdc2-related kinase 2</fullName>
    </alternativeName>
</protein>
<dbReference type="EMBL" id="JABANN010000145">
    <property type="protein sequence ID" value="KAF4669165.1"/>
    <property type="molecule type" value="Genomic_DNA"/>
</dbReference>
<comment type="similarity">
    <text evidence="1">Belongs to the protein kinase superfamily. CMGC Ser/Thr protein kinase family. CDC2/CDKX subfamily.</text>
</comment>
<dbReference type="SMART" id="SM00220">
    <property type="entry name" value="S_TKc"/>
    <property type="match status" value="1"/>
</dbReference>
<evidence type="ECO:0000256" key="10">
    <source>
        <dbReference type="ARBA" id="ARBA00042858"/>
    </source>
</evidence>
<dbReference type="InterPro" id="IPR008271">
    <property type="entry name" value="Ser/Thr_kinase_AS"/>
</dbReference>
<dbReference type="Pfam" id="PF00069">
    <property type="entry name" value="Pkinase"/>
    <property type="match status" value="1"/>
</dbReference>
<dbReference type="InterPro" id="IPR011009">
    <property type="entry name" value="Kinase-like_dom_sf"/>
</dbReference>
<evidence type="ECO:0000256" key="2">
    <source>
        <dbReference type="ARBA" id="ARBA00022527"/>
    </source>
</evidence>
<dbReference type="Proteomes" id="UP000572268">
    <property type="component" value="Unassembled WGS sequence"/>
</dbReference>
<dbReference type="GO" id="GO:0005524">
    <property type="term" value="F:ATP binding"/>
    <property type="evidence" value="ECO:0007669"/>
    <property type="project" value="UniProtKB-UniRule"/>
</dbReference>
<dbReference type="InterPro" id="IPR017441">
    <property type="entry name" value="Protein_kinase_ATP_BS"/>
</dbReference>
<dbReference type="PANTHER" id="PTHR24056">
    <property type="entry name" value="CELL DIVISION PROTEIN KINASE"/>
    <property type="match status" value="1"/>
</dbReference>
<dbReference type="SUPFAM" id="SSF56112">
    <property type="entry name" value="Protein kinase-like (PK-like)"/>
    <property type="match status" value="1"/>
</dbReference>
<dbReference type="Gene3D" id="1.10.510.10">
    <property type="entry name" value="Transferase(Phosphotransferase) domain 1"/>
    <property type="match status" value="1"/>
</dbReference>
<dbReference type="PROSITE" id="PS00108">
    <property type="entry name" value="PROTEIN_KINASE_ST"/>
    <property type="match status" value="1"/>
</dbReference>
<evidence type="ECO:0000256" key="1">
    <source>
        <dbReference type="ARBA" id="ARBA00006485"/>
    </source>
</evidence>
<dbReference type="Gene3D" id="3.30.200.20">
    <property type="entry name" value="Phosphorylase Kinase, domain 1"/>
    <property type="match status" value="1"/>
</dbReference>
<dbReference type="InterPro" id="IPR050108">
    <property type="entry name" value="CDK"/>
</dbReference>
<feature type="region of interest" description="Disordered" evidence="13">
    <location>
        <begin position="1"/>
        <end position="21"/>
    </location>
</feature>
<proteinExistence type="inferred from homology"/>
<evidence type="ECO:0000256" key="3">
    <source>
        <dbReference type="ARBA" id="ARBA00022679"/>
    </source>
</evidence>
<keyword evidence="4 11" id="KW-0547">Nucleotide-binding</keyword>
<evidence type="ECO:0000259" key="14">
    <source>
        <dbReference type="PROSITE" id="PS50011"/>
    </source>
</evidence>
<keyword evidence="2 12" id="KW-0723">Serine/threonine-protein kinase</keyword>
<dbReference type="GO" id="GO:0004674">
    <property type="term" value="F:protein serine/threonine kinase activity"/>
    <property type="evidence" value="ECO:0007669"/>
    <property type="project" value="UniProtKB-KW"/>
</dbReference>
<evidence type="ECO:0000256" key="7">
    <source>
        <dbReference type="ARBA" id="ARBA00038543"/>
    </source>
</evidence>
<gene>
    <name evidence="15" type="ORF">FOL46_001582</name>
</gene>
<evidence type="ECO:0000256" key="8">
    <source>
        <dbReference type="ARBA" id="ARBA00039612"/>
    </source>
</evidence>
<dbReference type="PROSITE" id="PS00107">
    <property type="entry name" value="PROTEIN_KINASE_ATP"/>
    <property type="match status" value="1"/>
</dbReference>
<evidence type="ECO:0000256" key="9">
    <source>
        <dbReference type="ARBA" id="ARBA00041902"/>
    </source>
</evidence>
<evidence type="ECO:0000256" key="5">
    <source>
        <dbReference type="ARBA" id="ARBA00022777"/>
    </source>
</evidence>
<evidence type="ECO:0000313" key="15">
    <source>
        <dbReference type="EMBL" id="KAF4669165.1"/>
    </source>
</evidence>
<reference evidence="15 16" key="1">
    <citation type="submission" date="2020-04" db="EMBL/GenBank/DDBJ databases">
        <title>Perkinsus olseni comparative genomics.</title>
        <authorList>
            <person name="Bogema D.R."/>
        </authorList>
    </citation>
    <scope>NUCLEOTIDE SEQUENCE [LARGE SCALE GENOMIC DNA]</scope>
    <source>
        <strain evidence="15">ATCC PRA-31</strain>
    </source>
</reference>
<evidence type="ECO:0000256" key="12">
    <source>
        <dbReference type="RuleBase" id="RU000304"/>
    </source>
</evidence>
<dbReference type="InterPro" id="IPR000719">
    <property type="entry name" value="Prot_kinase_dom"/>
</dbReference>
<feature type="binding site" evidence="11">
    <location>
        <position position="55"/>
    </location>
    <ligand>
        <name>ATP</name>
        <dbReference type="ChEBI" id="CHEBI:30616"/>
    </ligand>
</feature>
<evidence type="ECO:0000256" key="11">
    <source>
        <dbReference type="PROSITE-ProRule" id="PRU10141"/>
    </source>
</evidence>
<name>A0A7J6MC93_PEROL</name>
<dbReference type="PANTHER" id="PTHR24056:SF107">
    <property type="entry name" value="CYCLIN-DEPENDENT KINASE 11A-RELATED"/>
    <property type="match status" value="1"/>
</dbReference>
<dbReference type="AlphaFoldDB" id="A0A7J6MC93"/>
<keyword evidence="5" id="KW-0418">Kinase</keyword>
<dbReference type="GO" id="GO:0007346">
    <property type="term" value="P:regulation of mitotic cell cycle"/>
    <property type="evidence" value="ECO:0007669"/>
    <property type="project" value="TreeGrafter"/>
</dbReference>
<comment type="subunit">
    <text evidence="7">May form a complex composed of at least the catalytic subunit CRK2 and a cyclin.</text>
</comment>
<dbReference type="PROSITE" id="PS50011">
    <property type="entry name" value="PROTEIN_KINASE_DOM"/>
    <property type="match status" value="1"/>
</dbReference>
<keyword evidence="3" id="KW-0808">Transferase</keyword>
<comment type="caution">
    <text evidence="15">The sequence shown here is derived from an EMBL/GenBank/DDBJ whole genome shotgun (WGS) entry which is preliminary data.</text>
</comment>
<dbReference type="FunFam" id="1.10.510.10:FF:000624">
    <property type="entry name" value="Mitogen-activated protein kinase"/>
    <property type="match status" value="1"/>
</dbReference>
<sequence>MSSSSSSTARRRRSAGGRKSVIESKYERLNRLGQGTYGTVSRCRNRSTGELVAVKALITPEEMKSKSKEGFPLVSLREIGLLSRVKHRNIVELKEVVHDKGEDTVYLVFEYCEHDIATLMDVNGVTFSEGDVKCIFVQLLQAVQYLHWVGIVHRDIKPPNLLLNNKGILKLADFGLARAFSHTVPPRDQHLTSVVVTLWYRAPELLLGQTDYTPAIDVWSCGCVLMELLLGRPLLPGMSEADQLARIFGLLGTPRAIDWPEIQYLPRYEDLAKPLLFTTSKDTLQNVLGQSSSPAVLYDFVTNHLLTVAPKRRGDACRCLKHEYLTKARPLPTSTAWMQTWKEHRNLTEKNTHAGVTMVTRERGRYEDAVGESHKRKRFGAAGGYFVN</sequence>
<feature type="domain" description="Protein kinase" evidence="14">
    <location>
        <begin position="26"/>
        <end position="325"/>
    </location>
</feature>
<evidence type="ECO:0000256" key="4">
    <source>
        <dbReference type="ARBA" id="ARBA00022741"/>
    </source>
</evidence>
<keyword evidence="6 11" id="KW-0067">ATP-binding</keyword>
<evidence type="ECO:0000256" key="13">
    <source>
        <dbReference type="SAM" id="MobiDB-lite"/>
    </source>
</evidence>